<evidence type="ECO:0000256" key="5">
    <source>
        <dbReference type="ARBA" id="ARBA00022763"/>
    </source>
</evidence>
<keyword evidence="10" id="KW-0539">Nucleus</keyword>
<keyword evidence="9" id="KW-0234">DNA repair</keyword>
<evidence type="ECO:0000256" key="10">
    <source>
        <dbReference type="ARBA" id="ARBA00023242"/>
    </source>
</evidence>
<dbReference type="GO" id="GO:0004519">
    <property type="term" value="F:endonuclease activity"/>
    <property type="evidence" value="ECO:0007669"/>
    <property type="project" value="UniProtKB-KW"/>
</dbReference>
<organism evidence="15 16">
    <name type="scientific">Leishmania martiniquensis</name>
    <dbReference type="NCBI Taxonomy" id="1580590"/>
    <lineage>
        <taxon>Eukaryota</taxon>
        <taxon>Discoba</taxon>
        <taxon>Euglenozoa</taxon>
        <taxon>Kinetoplastea</taxon>
        <taxon>Metakinetoplastina</taxon>
        <taxon>Trypanosomatida</taxon>
        <taxon>Trypanosomatidae</taxon>
        <taxon>Leishmaniinae</taxon>
        <taxon>Leishmania</taxon>
    </lineage>
</organism>
<dbReference type="Gene3D" id="3.60.15.10">
    <property type="entry name" value="Ribonuclease Z/Hydroxyacylglutathione hydrolase-like"/>
    <property type="match status" value="1"/>
</dbReference>
<evidence type="ECO:0000256" key="11">
    <source>
        <dbReference type="ARBA" id="ARBA00039759"/>
    </source>
</evidence>
<dbReference type="GO" id="GO:0003684">
    <property type="term" value="F:damaged DNA binding"/>
    <property type="evidence" value="ECO:0007669"/>
    <property type="project" value="TreeGrafter"/>
</dbReference>
<gene>
    <name evidence="15" type="ORF">LSCM1_02353</name>
</gene>
<evidence type="ECO:0000256" key="8">
    <source>
        <dbReference type="ARBA" id="ARBA00023172"/>
    </source>
</evidence>
<evidence type="ECO:0000256" key="4">
    <source>
        <dbReference type="ARBA" id="ARBA00022759"/>
    </source>
</evidence>
<comment type="similarity">
    <text evidence="2">Belongs to the DNA repair metallo-beta-lactamase (DRMBL) family.</text>
</comment>
<reference evidence="15 16" key="1">
    <citation type="submission" date="2021-03" db="EMBL/GenBank/DDBJ databases">
        <title>Leishmania (Mundinia) martiniquensis Genome sequencing and assembly.</title>
        <authorList>
            <person name="Almutairi H."/>
            <person name="Gatherer D."/>
        </authorList>
    </citation>
    <scope>NUCLEOTIDE SEQUENCE [LARGE SCALE GENOMIC DNA]</scope>
    <source>
        <strain evidence="15">LSCM1</strain>
    </source>
</reference>
<protein>
    <recommendedName>
        <fullName evidence="11">Protein artemis</fullName>
    </recommendedName>
    <alternativeName>
        <fullName evidence="12">DNA cross-link repair 1C protein</fullName>
    </alternativeName>
</protein>
<dbReference type="GO" id="GO:0035312">
    <property type="term" value="F:5'-3' DNA exonuclease activity"/>
    <property type="evidence" value="ECO:0007669"/>
    <property type="project" value="TreeGrafter"/>
</dbReference>
<dbReference type="InterPro" id="IPR011084">
    <property type="entry name" value="DRMBL"/>
</dbReference>
<keyword evidence="5" id="KW-0227">DNA damage</keyword>
<evidence type="ECO:0000256" key="6">
    <source>
        <dbReference type="ARBA" id="ARBA00022801"/>
    </source>
</evidence>
<proteinExistence type="inferred from homology"/>
<keyword evidence="7" id="KW-0269">Exonuclease</keyword>
<dbReference type="GO" id="GO:0006310">
    <property type="term" value="P:DNA recombination"/>
    <property type="evidence" value="ECO:0007669"/>
    <property type="project" value="UniProtKB-KW"/>
</dbReference>
<dbReference type="PANTHER" id="PTHR23240:SF8">
    <property type="entry name" value="PROTEIN ARTEMIS"/>
    <property type="match status" value="1"/>
</dbReference>
<dbReference type="GO" id="GO:0005634">
    <property type="term" value="C:nucleus"/>
    <property type="evidence" value="ECO:0007669"/>
    <property type="project" value="UniProtKB-SubCell"/>
</dbReference>
<dbReference type="GeneID" id="92512448"/>
<dbReference type="Gene3D" id="3.40.50.12650">
    <property type="match status" value="1"/>
</dbReference>
<evidence type="ECO:0000256" key="9">
    <source>
        <dbReference type="ARBA" id="ARBA00023204"/>
    </source>
</evidence>
<keyword evidence="3" id="KW-0540">Nuclease</keyword>
<comment type="caution">
    <text evidence="15">The sequence shown here is derived from an EMBL/GenBank/DDBJ whole genome shotgun (WGS) entry which is preliminary data.</text>
</comment>
<dbReference type="GO" id="GO:0006303">
    <property type="term" value="P:double-strand break repair via nonhomologous end joining"/>
    <property type="evidence" value="ECO:0007669"/>
    <property type="project" value="TreeGrafter"/>
</dbReference>
<evidence type="ECO:0000256" key="2">
    <source>
        <dbReference type="ARBA" id="ARBA00010304"/>
    </source>
</evidence>
<dbReference type="GO" id="GO:0036297">
    <property type="term" value="P:interstrand cross-link repair"/>
    <property type="evidence" value="ECO:0007669"/>
    <property type="project" value="TreeGrafter"/>
</dbReference>
<feature type="region of interest" description="Disordered" evidence="13">
    <location>
        <begin position="510"/>
        <end position="545"/>
    </location>
</feature>
<keyword evidence="6" id="KW-0378">Hydrolase</keyword>
<feature type="region of interest" description="Disordered" evidence="13">
    <location>
        <begin position="59"/>
        <end position="84"/>
    </location>
</feature>
<keyword evidence="8" id="KW-0233">DNA recombination</keyword>
<evidence type="ECO:0000313" key="15">
    <source>
        <dbReference type="EMBL" id="KAG5468373.1"/>
    </source>
</evidence>
<dbReference type="OrthoDB" id="262529at2759"/>
<dbReference type="RefSeq" id="XP_067175311.1">
    <property type="nucleotide sequence ID" value="XM_067319936.1"/>
</dbReference>
<dbReference type="InterPro" id="IPR036866">
    <property type="entry name" value="RibonucZ/Hydroxyglut_hydro"/>
</dbReference>
<feature type="domain" description="DNA repair metallo-beta-lactamase" evidence="14">
    <location>
        <begin position="551"/>
        <end position="651"/>
    </location>
</feature>
<evidence type="ECO:0000256" key="13">
    <source>
        <dbReference type="SAM" id="MobiDB-lite"/>
    </source>
</evidence>
<dbReference type="SUPFAM" id="SSF56281">
    <property type="entry name" value="Metallo-hydrolase/oxidoreductase"/>
    <property type="match status" value="1"/>
</dbReference>
<dbReference type="EMBL" id="JAFEUZ010000034">
    <property type="protein sequence ID" value="KAG5468373.1"/>
    <property type="molecule type" value="Genomic_DNA"/>
</dbReference>
<dbReference type="AlphaFoldDB" id="A0A836H1Q5"/>
<keyword evidence="4" id="KW-0255">Endonuclease</keyword>
<evidence type="ECO:0000256" key="1">
    <source>
        <dbReference type="ARBA" id="ARBA00004123"/>
    </source>
</evidence>
<evidence type="ECO:0000256" key="12">
    <source>
        <dbReference type="ARBA" id="ARBA00042677"/>
    </source>
</evidence>
<evidence type="ECO:0000256" key="7">
    <source>
        <dbReference type="ARBA" id="ARBA00022839"/>
    </source>
</evidence>
<accession>A0A836H1Q5</accession>
<keyword evidence="16" id="KW-1185">Reference proteome</keyword>
<evidence type="ECO:0000259" key="14">
    <source>
        <dbReference type="Pfam" id="PF07522"/>
    </source>
</evidence>
<dbReference type="PANTHER" id="PTHR23240">
    <property type="entry name" value="DNA CROSS-LINK REPAIR PROTEIN PSO2/SNM1-RELATED"/>
    <property type="match status" value="1"/>
</dbReference>
<comment type="subcellular location">
    <subcellularLocation>
        <location evidence="1">Nucleus</location>
    </subcellularLocation>
</comment>
<name>A0A836H1Q5_9TRYP</name>
<dbReference type="Pfam" id="PF07522">
    <property type="entry name" value="DRMBL"/>
    <property type="match status" value="1"/>
</dbReference>
<sequence length="806" mass="87759">MANPGRFAKVSRNAVGAPTFSLCKEGAMREYFKSREVYRSSQGAILVDAFRFVSHGSPRAEKTSRGFRSATPSGDAAGPSQTMHSPIAPVLRQEPAVSSTPRTGRAHTFYFLSHFHCDHYTGITSRWHSETIYCSRPTAALTQSRLGVPAAFVFPMDLGHTYIFSLSTGTFVERVIETPHHSRVQSLLRQLEASSTCSAGAKEGDDVFAVRLIPANHCPGAVMFLFASSLFGTVLHTGDFRFNGSQETWRQLVPTPNRRPTYVPPLLCLIQPGEALRSLTAVTPAMVVPPVPFYEQLIAADEALQEVAQRQLLDVLFLDNTFCAPPYTFPPQWEATQTVIEVLHSLFCRTARAARGALPSIGEGSRRQVRCAVLIGCYTIGKERIALALRDAFPLAKTPEQRDAGDLTMKPQSGIIASQPASWCIHVAPSRYALLSSMKFFEECFQSLKASSLNEGTVTPPSTDSDTLLQSSRKMAQVEDVPVLLPVVLGACNAKGAPCTSVAGALHPKLEGTGASPTSHAARPFAADPNLPEGDRNPPSSEEPAEEMDHLLSVFLVPMSSVGYHSVAALARTNGPAFVEMEDELVVSLDRYDQVLIVEPTGWCKRSAIREVSEKITFLRVAYSEHCAFHELLQFVGFVNPARVVPTVSEESFKKHEALFVERAPRLRSRVSNVQPITRFFPTHPLHRQASSIQAAREVKANVPSSAVRELLFGSSVALVGATSVNETAAADARTVVGLSEVGRKRARAELEVMTAASPLSIEKSVTATSNSTHALELFFEEVLSEEDDCEVVRVVPTVVEISDDD</sequence>
<dbReference type="KEGG" id="lmat:92512448"/>
<evidence type="ECO:0000313" key="16">
    <source>
        <dbReference type="Proteomes" id="UP000673552"/>
    </source>
</evidence>
<evidence type="ECO:0000256" key="3">
    <source>
        <dbReference type="ARBA" id="ARBA00022722"/>
    </source>
</evidence>
<dbReference type="Proteomes" id="UP000673552">
    <property type="component" value="Chromosome 34"/>
</dbReference>